<dbReference type="CDD" id="cd20289">
    <property type="entry name" value="cupin_ADO"/>
    <property type="match status" value="1"/>
</dbReference>
<evidence type="ECO:0000256" key="2">
    <source>
        <dbReference type="ARBA" id="ARBA00006622"/>
    </source>
</evidence>
<organism evidence="8">
    <name type="scientific">Ananas comosus var. bracteatus</name>
    <name type="common">red pineapple</name>
    <dbReference type="NCBI Taxonomy" id="296719"/>
    <lineage>
        <taxon>Eukaryota</taxon>
        <taxon>Viridiplantae</taxon>
        <taxon>Streptophyta</taxon>
        <taxon>Embryophyta</taxon>
        <taxon>Tracheophyta</taxon>
        <taxon>Spermatophyta</taxon>
        <taxon>Magnoliopsida</taxon>
        <taxon>Liliopsida</taxon>
        <taxon>Poales</taxon>
        <taxon>Bromeliaceae</taxon>
        <taxon>Bromelioideae</taxon>
        <taxon>Ananas</taxon>
    </lineage>
</organism>
<evidence type="ECO:0000256" key="7">
    <source>
        <dbReference type="ARBA" id="ARBA00024284"/>
    </source>
</evidence>
<comment type="cofactor">
    <cofactor evidence="1">
        <name>Fe(2+)</name>
        <dbReference type="ChEBI" id="CHEBI:29033"/>
    </cofactor>
</comment>
<comment type="similarity">
    <text evidence="2">Belongs to the cysteine dioxygenase family.</text>
</comment>
<evidence type="ECO:0000256" key="6">
    <source>
        <dbReference type="ARBA" id="ARBA00023004"/>
    </source>
</evidence>
<evidence type="ECO:0000256" key="5">
    <source>
        <dbReference type="ARBA" id="ARBA00023002"/>
    </source>
</evidence>
<dbReference type="GO" id="GO:0017172">
    <property type="term" value="F:cysteine dioxygenase activity"/>
    <property type="evidence" value="ECO:0007669"/>
    <property type="project" value="UniProtKB-EC"/>
</dbReference>
<accession>A0A6V7NWR4</accession>
<dbReference type="EC" id="1.13.11.20" evidence="3"/>
<gene>
    <name evidence="8" type="ORF">CB5_LOCUS6263</name>
</gene>
<dbReference type="PANTHER" id="PTHR22966">
    <property type="entry name" value="2-AMINOETHANETHIOL DIOXYGENASE"/>
    <property type="match status" value="1"/>
</dbReference>
<dbReference type="InterPro" id="IPR011051">
    <property type="entry name" value="RmlC_Cupin_sf"/>
</dbReference>
<reference evidence="8" key="1">
    <citation type="submission" date="2020-07" db="EMBL/GenBank/DDBJ databases">
        <authorList>
            <person name="Lin J."/>
        </authorList>
    </citation>
    <scope>NUCLEOTIDE SEQUENCE</scope>
</reference>
<evidence type="ECO:0000313" key="8">
    <source>
        <dbReference type="EMBL" id="CAD1823052.1"/>
    </source>
</evidence>
<dbReference type="InterPro" id="IPR014710">
    <property type="entry name" value="RmlC-like_jellyroll"/>
</dbReference>
<dbReference type="GO" id="GO:0046872">
    <property type="term" value="F:metal ion binding"/>
    <property type="evidence" value="ECO:0007669"/>
    <property type="project" value="UniProtKB-KW"/>
</dbReference>
<comment type="catalytic activity">
    <reaction evidence="7">
        <text>L-cysteine + O2 = 3-sulfino-L-alanine + H(+)</text>
        <dbReference type="Rhea" id="RHEA:20441"/>
        <dbReference type="ChEBI" id="CHEBI:15378"/>
        <dbReference type="ChEBI" id="CHEBI:15379"/>
        <dbReference type="ChEBI" id="CHEBI:35235"/>
        <dbReference type="ChEBI" id="CHEBI:61085"/>
        <dbReference type="EC" id="1.13.11.20"/>
    </reaction>
    <physiologicalReaction direction="left-to-right" evidence="7">
        <dbReference type="Rhea" id="RHEA:20442"/>
    </physiologicalReaction>
</comment>
<evidence type="ECO:0000256" key="1">
    <source>
        <dbReference type="ARBA" id="ARBA00001954"/>
    </source>
</evidence>
<name>A0A6V7NWR4_ANACO</name>
<dbReference type="InterPro" id="IPR012864">
    <property type="entry name" value="PCO/ADO"/>
</dbReference>
<dbReference type="PANTHER" id="PTHR22966:SF29">
    <property type="entry name" value="PLANT CYSTEINE OXIDASE 3"/>
    <property type="match status" value="1"/>
</dbReference>
<dbReference type="Gene3D" id="2.60.120.10">
    <property type="entry name" value="Jelly Rolls"/>
    <property type="match status" value="1"/>
</dbReference>
<keyword evidence="4" id="KW-0479">Metal-binding</keyword>
<dbReference type="SUPFAM" id="SSF51182">
    <property type="entry name" value="RmlC-like cupins"/>
    <property type="match status" value="1"/>
</dbReference>
<proteinExistence type="inferred from homology"/>
<dbReference type="GO" id="GO:0070483">
    <property type="term" value="P:detection of hypoxia"/>
    <property type="evidence" value="ECO:0007669"/>
    <property type="project" value="UniProtKB-ARBA"/>
</dbReference>
<sequence length="208" mass="22914">MAGRVWFTGLTRDQVYAIINTAFKLALKFARTLLQIGIFCLPTSSVIPLHDHPGMTVLSKILYGSLHVKSYDWIEPPCLAKSGEPDNFPVRLAKLHMDTVLTAPCPTTVLYPKSGGNLHCFTAVTSCAVLDVLAPPYAEEAGRSCTYYHDYPYSSFSTGNKLIGDEQEDDYAWLEAIESPDNLYMRSGVYTGPAIQEEFCFPGSCGIV</sequence>
<dbReference type="AlphaFoldDB" id="A0A6V7NWR4"/>
<keyword evidence="5" id="KW-0560">Oxidoreductase</keyword>
<dbReference type="Pfam" id="PF07847">
    <property type="entry name" value="PCO_ADO"/>
    <property type="match status" value="1"/>
</dbReference>
<evidence type="ECO:0000256" key="4">
    <source>
        <dbReference type="ARBA" id="ARBA00022723"/>
    </source>
</evidence>
<dbReference type="EMBL" id="LR862142">
    <property type="protein sequence ID" value="CAD1823052.1"/>
    <property type="molecule type" value="Genomic_DNA"/>
</dbReference>
<evidence type="ECO:0000256" key="3">
    <source>
        <dbReference type="ARBA" id="ARBA00013133"/>
    </source>
</evidence>
<protein>
    <recommendedName>
        <fullName evidence="3">cysteine dioxygenase</fullName>
        <ecNumber evidence="3">1.13.11.20</ecNumber>
    </recommendedName>
</protein>
<keyword evidence="6" id="KW-0408">Iron</keyword>